<dbReference type="EMBL" id="CP009921">
    <property type="protein sequence ID" value="AJI25839.1"/>
    <property type="molecule type" value="Genomic_DNA"/>
</dbReference>
<name>A0A0B6B106_PRIM2</name>
<reference evidence="1 2" key="1">
    <citation type="journal article" date="2015" name="Genome Announc.">
        <title>Complete genome sequences for 35 biothreat assay-relevant bacillus species.</title>
        <authorList>
            <person name="Johnson S.L."/>
            <person name="Daligault H.E."/>
            <person name="Davenport K.W."/>
            <person name="Jaissle J."/>
            <person name="Frey K.G."/>
            <person name="Ladner J.T."/>
            <person name="Broomall S.M."/>
            <person name="Bishop-Lilly K.A."/>
            <person name="Bruce D.C."/>
            <person name="Gibbons H.S."/>
            <person name="Coyne S.R."/>
            <person name="Lo C.C."/>
            <person name="Meincke L."/>
            <person name="Munk A.C."/>
            <person name="Koroleva G.I."/>
            <person name="Rosenzweig C.N."/>
            <person name="Palacios G.F."/>
            <person name="Redden C.L."/>
            <person name="Minogue T.D."/>
            <person name="Chain P.S."/>
        </authorList>
    </citation>
    <scope>NUCLEOTIDE SEQUENCE [LARGE SCALE GENOMIC DNA]</scope>
    <source>
        <strain evidence="2">ATCC 14581 / DSM 32 / JCM 2506 / NBRC 15308 / NCIMB 9376 / NCTC 10342 / NRRL B-14308 / VKM B-512</strain>
        <plasmid evidence="1 2">pBMV_2</plasmid>
    </source>
</reference>
<dbReference type="Proteomes" id="UP000031829">
    <property type="component" value="Plasmid pBMV_2"/>
</dbReference>
<dbReference type="RefSeq" id="WP_034656040.1">
    <property type="nucleotide sequence ID" value="NZ_CP009921.1"/>
</dbReference>
<dbReference type="GeneID" id="93645797"/>
<protein>
    <submittedName>
        <fullName evidence="1">Uncharacterized protein</fullName>
    </submittedName>
</protein>
<organism evidence="1 2">
    <name type="scientific">Priestia megaterium (strain ATCC 14581 / DSM 32 / CCUG 1817 / JCM 2506 / NBRC 15308 / NCIMB 9376 / NCTC 10342 / NRRL B-14308 / VKM B-512 / Ford 19)</name>
    <name type="common">Bacillus megaterium</name>
    <dbReference type="NCBI Taxonomy" id="1348623"/>
    <lineage>
        <taxon>Bacteria</taxon>
        <taxon>Bacillati</taxon>
        <taxon>Bacillota</taxon>
        <taxon>Bacilli</taxon>
        <taxon>Bacillales</taxon>
        <taxon>Bacillaceae</taxon>
        <taxon>Priestia</taxon>
    </lineage>
</organism>
<keyword evidence="1" id="KW-0614">Plasmid</keyword>
<geneLocation type="plasmid" evidence="1 2">
    <name>pBMV_2</name>
</geneLocation>
<sequence length="82" mass="9315">MEAQKRLAFYDISDVRAKSAKTFDGRTYSLKGGIAVDNGTGDIKRVADIYYDVRSVMDQSHTIVAKRRKREEELTEVIQKSS</sequence>
<dbReference type="KEGG" id="bmeg:BG04_5726"/>
<evidence type="ECO:0000313" key="1">
    <source>
        <dbReference type="EMBL" id="AJI25839.1"/>
    </source>
</evidence>
<gene>
    <name evidence="1" type="ORF">BG04_5726</name>
</gene>
<evidence type="ECO:0000313" key="2">
    <source>
        <dbReference type="Proteomes" id="UP000031829"/>
    </source>
</evidence>
<dbReference type="HOGENOM" id="CLU_188162_0_0_9"/>
<proteinExistence type="predicted"/>
<dbReference type="AlphaFoldDB" id="A0A0B6B106"/>
<accession>A0A0B6B106</accession>